<dbReference type="PRINTS" id="PR00819">
    <property type="entry name" value="CBXCFQXSUPER"/>
</dbReference>
<dbReference type="SUPFAM" id="SSF52540">
    <property type="entry name" value="P-loop containing nucleoside triphosphate hydrolases"/>
    <property type="match status" value="1"/>
</dbReference>
<accession>A0A812M7J8</accession>
<proteinExistence type="predicted"/>
<evidence type="ECO:0000313" key="4">
    <source>
        <dbReference type="EMBL" id="CAE7256737.1"/>
    </source>
</evidence>
<dbReference type="Gene3D" id="1.10.8.60">
    <property type="match status" value="1"/>
</dbReference>
<sequence>MEDKREYFVARALESKMFHSSRRGLVDSDQYFEMPCALPANTFHCSWLLDLSAQHGGNHYLVENRVNGRRSGNSLLGGNEHQHENAWDATLKNSIPQDLGNRIIFILDENGLDLDFRIQVICAGYEEEMDNFFNSNPGFKSRVPFTFYFEDYTCPELGEIGQLGLKKKELRLPENKDEFDEAIFFATGCCESLDGCPSSQDKGNGRAVRNVLEAATRAMATRLQGVPPSR</sequence>
<dbReference type="GO" id="GO:0016887">
    <property type="term" value="F:ATP hydrolysis activity"/>
    <property type="evidence" value="ECO:0007669"/>
    <property type="project" value="TreeGrafter"/>
</dbReference>
<keyword evidence="5" id="KW-1185">Reference proteome</keyword>
<evidence type="ECO:0000313" key="5">
    <source>
        <dbReference type="Proteomes" id="UP000649617"/>
    </source>
</evidence>
<reference evidence="4" key="1">
    <citation type="submission" date="2021-02" db="EMBL/GenBank/DDBJ databases">
        <authorList>
            <person name="Dougan E. K."/>
            <person name="Rhodes N."/>
            <person name="Thang M."/>
            <person name="Chan C."/>
        </authorList>
    </citation>
    <scope>NUCLEOTIDE SEQUENCE</scope>
</reference>
<name>A0A812M7J8_SYMPI</name>
<dbReference type="InterPro" id="IPR027417">
    <property type="entry name" value="P-loop_NTPase"/>
</dbReference>
<gene>
    <name evidence="4" type="primary">spoVK</name>
    <name evidence="4" type="ORF">SPIL2461_LOCUS5229</name>
</gene>
<organism evidence="4 5">
    <name type="scientific">Symbiodinium pilosum</name>
    <name type="common">Dinoflagellate</name>
    <dbReference type="NCBI Taxonomy" id="2952"/>
    <lineage>
        <taxon>Eukaryota</taxon>
        <taxon>Sar</taxon>
        <taxon>Alveolata</taxon>
        <taxon>Dinophyceae</taxon>
        <taxon>Suessiales</taxon>
        <taxon>Symbiodiniaceae</taxon>
        <taxon>Symbiodinium</taxon>
    </lineage>
</organism>
<dbReference type="AlphaFoldDB" id="A0A812M7J8"/>
<feature type="non-terminal residue" evidence="4">
    <location>
        <position position="230"/>
    </location>
</feature>
<keyword evidence="1" id="KW-0547">Nucleotide-binding</keyword>
<dbReference type="PANTHER" id="PTHR43392:SF2">
    <property type="entry name" value="AAA-TYPE ATPASE FAMILY PROTEIN _ ANKYRIN REPEAT FAMILY PROTEIN"/>
    <property type="match status" value="1"/>
</dbReference>
<keyword evidence="2" id="KW-0067">ATP-binding</keyword>
<comment type="caution">
    <text evidence="4">The sequence shown here is derived from an EMBL/GenBank/DDBJ whole genome shotgun (WGS) entry which is preliminary data.</text>
</comment>
<evidence type="ECO:0000256" key="1">
    <source>
        <dbReference type="ARBA" id="ARBA00022741"/>
    </source>
</evidence>
<protein>
    <submittedName>
        <fullName evidence="4">SpoVK protein</fullName>
    </submittedName>
</protein>
<dbReference type="Proteomes" id="UP000649617">
    <property type="component" value="Unassembled WGS sequence"/>
</dbReference>
<dbReference type="GO" id="GO:0005524">
    <property type="term" value="F:ATP binding"/>
    <property type="evidence" value="ECO:0007669"/>
    <property type="project" value="UniProtKB-KW"/>
</dbReference>
<evidence type="ECO:0000256" key="2">
    <source>
        <dbReference type="ARBA" id="ARBA00022840"/>
    </source>
</evidence>
<dbReference type="EMBL" id="CAJNIZ010007280">
    <property type="protein sequence ID" value="CAE7256737.1"/>
    <property type="molecule type" value="Genomic_DNA"/>
</dbReference>
<dbReference type="InterPro" id="IPR041627">
    <property type="entry name" value="AAA_lid_6"/>
</dbReference>
<dbReference type="InterPro" id="IPR000641">
    <property type="entry name" value="CbxX/CfxQ"/>
</dbReference>
<dbReference type="InterPro" id="IPR050773">
    <property type="entry name" value="CbxX/CfxQ_RuBisCO_ESX"/>
</dbReference>
<feature type="domain" description="CbbX AAA lid" evidence="3">
    <location>
        <begin position="200"/>
        <end position="225"/>
    </location>
</feature>
<dbReference type="PANTHER" id="PTHR43392">
    <property type="entry name" value="AAA-TYPE ATPASE FAMILY PROTEIN / ANKYRIN REPEAT FAMILY PROTEIN"/>
    <property type="match status" value="1"/>
</dbReference>
<evidence type="ECO:0000259" key="3">
    <source>
        <dbReference type="Pfam" id="PF17866"/>
    </source>
</evidence>
<dbReference type="Pfam" id="PF17866">
    <property type="entry name" value="AAA_lid_6"/>
    <property type="match status" value="1"/>
</dbReference>